<dbReference type="OrthoDB" id="10009520at2759"/>
<keyword evidence="8" id="KW-0862">Zinc</keyword>
<keyword evidence="6 9" id="KW-0863">Zinc-finger</keyword>
<dbReference type="EC" id="2.3.2.31" evidence="2"/>
<keyword evidence="5" id="KW-0677">Repeat</keyword>
<evidence type="ECO:0000259" key="11">
    <source>
        <dbReference type="PROSITE" id="PS50089"/>
    </source>
</evidence>
<dbReference type="Pfam" id="PF01485">
    <property type="entry name" value="IBR"/>
    <property type="match status" value="1"/>
</dbReference>
<dbReference type="STRING" id="1314800.A0A1B7N7J2"/>
<feature type="domain" description="RRM" evidence="12">
    <location>
        <begin position="34"/>
        <end position="112"/>
    </location>
</feature>
<dbReference type="CDD" id="cd20335">
    <property type="entry name" value="BRcat_RBR"/>
    <property type="match status" value="1"/>
</dbReference>
<dbReference type="InterPro" id="IPR001841">
    <property type="entry name" value="Znf_RING"/>
</dbReference>
<evidence type="ECO:0000313" key="14">
    <source>
        <dbReference type="EMBL" id="OAX40821.1"/>
    </source>
</evidence>
<dbReference type="InterPro" id="IPR018957">
    <property type="entry name" value="Znf_C3HC4_RING-type"/>
</dbReference>
<keyword evidence="10" id="KW-0694">RNA-binding</keyword>
<evidence type="ECO:0000256" key="10">
    <source>
        <dbReference type="PROSITE-ProRule" id="PRU00176"/>
    </source>
</evidence>
<dbReference type="PANTHER" id="PTHR11685">
    <property type="entry name" value="RBR FAMILY RING FINGER AND IBR DOMAIN-CONTAINING"/>
    <property type="match status" value="1"/>
</dbReference>
<evidence type="ECO:0000256" key="1">
    <source>
        <dbReference type="ARBA" id="ARBA00001798"/>
    </source>
</evidence>
<dbReference type="InterPro" id="IPR012677">
    <property type="entry name" value="Nucleotide-bd_a/b_plait_sf"/>
</dbReference>
<dbReference type="Gene3D" id="3.30.40.10">
    <property type="entry name" value="Zinc/RING finger domain, C3HC4 (zinc finger)"/>
    <property type="match status" value="1"/>
</dbReference>
<dbReference type="SUPFAM" id="SSF54928">
    <property type="entry name" value="RNA-binding domain, RBD"/>
    <property type="match status" value="1"/>
</dbReference>
<dbReference type="CDD" id="cd22585">
    <property type="entry name" value="Rcat_RBR_DEAH12-like"/>
    <property type="match status" value="1"/>
</dbReference>
<sequence>MHLITPCLTIADHTVVRLKDGFEVQGVTTGFESRWVHIGDLPPRAKESKIRSLLEEYGQLDELVVPSSTDGKGTRLTIRAQYSTAEQAMKASIGIHGRLFQGKKLTAKLPLNTTRGRSAVLNDSTVHITWTAPQRLGYAGYATLDEAKAVIATASGFVMKDNVLTADLYEGLPAVGAYNVMFCHVPVDAVRKDLEQFGNAESIMFERPNYQSLDDAREAVLRLLHSCGNLSNFDLTLPIRNGIIRAWATFETHADASNAKDYLDGQNPRAMGGKIYISARHVQSLSFVLPFAKYKMLEGDITRLRMSWGTRFDHDVTLSDRLMSPDGPASIRISATNVSNLGVAKAEFEQLQHGEVVTLEKKPIWDRFFSQLSGQLFLRELEHQYPGIGIQTQMGKILLLGRIAQRQLARKDIMTRFQELRARQKWYIPLSGKVVGAFVSKDLLTLQESIGQENCQILLSNQHTLLVRGNEQTYRIACEVVEKVQNRHAHRPAPSPHLVCPVCFSEASVPTRLSCGHRWCTSCLQGYLASAVENKAFPLTCLGNDASCTERIPLPLAKNILSGDDFTALCEASFWSYVHARSNEFHHCPTPDCAQVYRAVPVTTILQCPSCLVRICSTCHTEAHDGITCEDRDTAQDKLFHEWAATHDVKNCPGCKTPIERSEGCNHMTCVRCQTHICWVCLETFPKGDGIYDHMRFQHGGIGL</sequence>
<dbReference type="AlphaFoldDB" id="A0A1B7N7J2"/>
<evidence type="ECO:0000256" key="8">
    <source>
        <dbReference type="ARBA" id="ARBA00022833"/>
    </source>
</evidence>
<organism evidence="14 15">
    <name type="scientific">Rhizopogon vinicolor AM-OR11-026</name>
    <dbReference type="NCBI Taxonomy" id="1314800"/>
    <lineage>
        <taxon>Eukaryota</taxon>
        <taxon>Fungi</taxon>
        <taxon>Dikarya</taxon>
        <taxon>Basidiomycota</taxon>
        <taxon>Agaricomycotina</taxon>
        <taxon>Agaricomycetes</taxon>
        <taxon>Agaricomycetidae</taxon>
        <taxon>Boletales</taxon>
        <taxon>Suillineae</taxon>
        <taxon>Rhizopogonaceae</taxon>
        <taxon>Rhizopogon</taxon>
    </lineage>
</organism>
<dbReference type="InterPro" id="IPR035979">
    <property type="entry name" value="RBD_domain_sf"/>
</dbReference>
<keyword evidence="15" id="KW-1185">Reference proteome</keyword>
<dbReference type="InterPro" id="IPR013083">
    <property type="entry name" value="Znf_RING/FYVE/PHD"/>
</dbReference>
<evidence type="ECO:0000259" key="13">
    <source>
        <dbReference type="PROSITE" id="PS51873"/>
    </source>
</evidence>
<dbReference type="PROSITE" id="PS50089">
    <property type="entry name" value="ZF_RING_2"/>
    <property type="match status" value="1"/>
</dbReference>
<evidence type="ECO:0000256" key="2">
    <source>
        <dbReference type="ARBA" id="ARBA00012251"/>
    </source>
</evidence>
<feature type="domain" description="RING-type" evidence="11">
    <location>
        <begin position="500"/>
        <end position="541"/>
    </location>
</feature>
<keyword evidence="3" id="KW-0808">Transferase</keyword>
<evidence type="ECO:0000313" key="15">
    <source>
        <dbReference type="Proteomes" id="UP000092154"/>
    </source>
</evidence>
<dbReference type="InterPro" id="IPR002867">
    <property type="entry name" value="IBR_dom"/>
</dbReference>
<dbReference type="Proteomes" id="UP000092154">
    <property type="component" value="Unassembled WGS sequence"/>
</dbReference>
<protein>
    <recommendedName>
        <fullName evidence="2">RBR-type E3 ubiquitin transferase</fullName>
        <ecNumber evidence="2">2.3.2.31</ecNumber>
    </recommendedName>
</protein>
<evidence type="ECO:0000256" key="7">
    <source>
        <dbReference type="ARBA" id="ARBA00022786"/>
    </source>
</evidence>
<dbReference type="Pfam" id="PF00097">
    <property type="entry name" value="zf-C3HC4"/>
    <property type="match status" value="1"/>
</dbReference>
<dbReference type="InParanoid" id="A0A1B7N7J2"/>
<dbReference type="InterPro" id="IPR000504">
    <property type="entry name" value="RRM_dom"/>
</dbReference>
<dbReference type="SUPFAM" id="SSF57850">
    <property type="entry name" value="RING/U-box"/>
    <property type="match status" value="2"/>
</dbReference>
<dbReference type="PROSITE" id="PS50102">
    <property type="entry name" value="RRM"/>
    <property type="match status" value="1"/>
</dbReference>
<proteinExistence type="predicted"/>
<keyword evidence="7" id="KW-0833">Ubl conjugation pathway</keyword>
<dbReference type="GO" id="GO:0016567">
    <property type="term" value="P:protein ubiquitination"/>
    <property type="evidence" value="ECO:0007669"/>
    <property type="project" value="InterPro"/>
</dbReference>
<gene>
    <name evidence="14" type="ORF">K503DRAFT_848767</name>
</gene>
<evidence type="ECO:0000259" key="12">
    <source>
        <dbReference type="PROSITE" id="PS50102"/>
    </source>
</evidence>
<dbReference type="GO" id="GO:0008270">
    <property type="term" value="F:zinc ion binding"/>
    <property type="evidence" value="ECO:0007669"/>
    <property type="project" value="UniProtKB-KW"/>
</dbReference>
<keyword evidence="4" id="KW-0479">Metal-binding</keyword>
<dbReference type="Pfam" id="PF22191">
    <property type="entry name" value="IBR_1"/>
    <property type="match status" value="1"/>
</dbReference>
<dbReference type="PROSITE" id="PS51873">
    <property type="entry name" value="TRIAD"/>
    <property type="match status" value="1"/>
</dbReference>
<dbReference type="Gene3D" id="3.30.70.330">
    <property type="match status" value="1"/>
</dbReference>
<feature type="domain" description="RING-type" evidence="13">
    <location>
        <begin position="496"/>
        <end position="703"/>
    </location>
</feature>
<dbReference type="GO" id="GO:0061630">
    <property type="term" value="F:ubiquitin protein ligase activity"/>
    <property type="evidence" value="ECO:0007669"/>
    <property type="project" value="UniProtKB-EC"/>
</dbReference>
<dbReference type="InterPro" id="IPR031127">
    <property type="entry name" value="E3_UB_ligase_RBR"/>
</dbReference>
<evidence type="ECO:0000256" key="4">
    <source>
        <dbReference type="ARBA" id="ARBA00022723"/>
    </source>
</evidence>
<evidence type="ECO:0000256" key="3">
    <source>
        <dbReference type="ARBA" id="ARBA00022679"/>
    </source>
</evidence>
<reference evidence="14 15" key="1">
    <citation type="submission" date="2016-06" db="EMBL/GenBank/DDBJ databases">
        <title>Comparative genomics of the ectomycorrhizal sister species Rhizopogon vinicolor and Rhizopogon vesiculosus (Basidiomycota: Boletales) reveals a divergence of the mating type B locus.</title>
        <authorList>
            <consortium name="DOE Joint Genome Institute"/>
            <person name="Mujic A.B."/>
            <person name="Kuo A."/>
            <person name="Tritt A."/>
            <person name="Lipzen A."/>
            <person name="Chen C."/>
            <person name="Johnson J."/>
            <person name="Sharma A."/>
            <person name="Barry K."/>
            <person name="Grigoriev I.V."/>
            <person name="Spatafora J.W."/>
        </authorList>
    </citation>
    <scope>NUCLEOTIDE SEQUENCE [LARGE SCALE GENOMIC DNA]</scope>
    <source>
        <strain evidence="14 15">AM-OR11-026</strain>
    </source>
</reference>
<comment type="catalytic activity">
    <reaction evidence="1">
        <text>[E2 ubiquitin-conjugating enzyme]-S-ubiquitinyl-L-cysteine + [acceptor protein]-L-lysine = [E2 ubiquitin-conjugating enzyme]-L-cysteine + [acceptor protein]-N(6)-ubiquitinyl-L-lysine.</text>
        <dbReference type="EC" id="2.3.2.31"/>
    </reaction>
</comment>
<accession>A0A1B7N7J2</accession>
<evidence type="ECO:0000256" key="9">
    <source>
        <dbReference type="PROSITE-ProRule" id="PRU00175"/>
    </source>
</evidence>
<dbReference type="InterPro" id="IPR044066">
    <property type="entry name" value="TRIAD_supradom"/>
</dbReference>
<name>A0A1B7N7J2_9AGAM</name>
<dbReference type="EMBL" id="KV448199">
    <property type="protein sequence ID" value="OAX40821.1"/>
    <property type="molecule type" value="Genomic_DNA"/>
</dbReference>
<evidence type="ECO:0000256" key="6">
    <source>
        <dbReference type="ARBA" id="ARBA00022771"/>
    </source>
</evidence>
<evidence type="ECO:0000256" key="5">
    <source>
        <dbReference type="ARBA" id="ARBA00022737"/>
    </source>
</evidence>
<dbReference type="Gene3D" id="1.20.120.1750">
    <property type="match status" value="1"/>
</dbReference>
<dbReference type="PROSITE" id="PS00028">
    <property type="entry name" value="ZINC_FINGER_C2H2_1"/>
    <property type="match status" value="1"/>
</dbReference>
<dbReference type="InterPro" id="IPR013087">
    <property type="entry name" value="Znf_C2H2_type"/>
</dbReference>
<dbReference type="GO" id="GO:0003723">
    <property type="term" value="F:RNA binding"/>
    <property type="evidence" value="ECO:0007669"/>
    <property type="project" value="UniProtKB-UniRule"/>
</dbReference>
<dbReference type="SMART" id="SM00647">
    <property type="entry name" value="IBR"/>
    <property type="match status" value="2"/>
</dbReference>